<dbReference type="EMBL" id="JAVAIL010000001">
    <property type="protein sequence ID" value="MDP4539031.1"/>
    <property type="molecule type" value="Genomic_DNA"/>
</dbReference>
<evidence type="ECO:0000256" key="1">
    <source>
        <dbReference type="ARBA" id="ARBA00022490"/>
    </source>
</evidence>
<dbReference type="SMART" id="SM00465">
    <property type="entry name" value="GIYc"/>
    <property type="match status" value="1"/>
</dbReference>
<dbReference type="Pfam" id="PF14520">
    <property type="entry name" value="HHH_5"/>
    <property type="match status" value="1"/>
</dbReference>
<dbReference type="Gene3D" id="4.10.860.10">
    <property type="entry name" value="UVR domain"/>
    <property type="match status" value="1"/>
</dbReference>
<feature type="domain" description="UvrC family homology region profile" evidence="11">
    <location>
        <begin position="289"/>
        <end position="586"/>
    </location>
</feature>
<feature type="compositionally biased region" description="Basic and acidic residues" evidence="8">
    <location>
        <begin position="10"/>
        <end position="23"/>
    </location>
</feature>
<evidence type="ECO:0000313" key="13">
    <source>
        <dbReference type="Proteomes" id="UP001235664"/>
    </source>
</evidence>
<dbReference type="InterPro" id="IPR010994">
    <property type="entry name" value="RuvA_2-like"/>
</dbReference>
<feature type="compositionally biased region" description="Pro residues" evidence="8">
    <location>
        <begin position="529"/>
        <end position="538"/>
    </location>
</feature>
<protein>
    <recommendedName>
        <fullName evidence="7">UvrABC system protein C</fullName>
        <shortName evidence="7">Protein UvrC</shortName>
    </recommendedName>
    <alternativeName>
        <fullName evidence="7">Excinuclease ABC subunit C</fullName>
    </alternativeName>
</protein>
<organism evidence="12 13">
    <name type="scientific">Qipengyuania benthica</name>
    <dbReference type="NCBI Taxonomy" id="3067651"/>
    <lineage>
        <taxon>Bacteria</taxon>
        <taxon>Pseudomonadati</taxon>
        <taxon>Pseudomonadota</taxon>
        <taxon>Alphaproteobacteria</taxon>
        <taxon>Sphingomonadales</taxon>
        <taxon>Erythrobacteraceae</taxon>
        <taxon>Qipengyuania</taxon>
    </lineage>
</organism>
<proteinExistence type="inferred from homology"/>
<dbReference type="InterPro" id="IPR000305">
    <property type="entry name" value="GIY-YIG_endonuc"/>
</dbReference>
<dbReference type="InterPro" id="IPR004791">
    <property type="entry name" value="UvrC"/>
</dbReference>
<dbReference type="Pfam" id="PF01541">
    <property type="entry name" value="GIY-YIG"/>
    <property type="match status" value="1"/>
</dbReference>
<comment type="subunit">
    <text evidence="7">Interacts with UvrB in an incision complex.</text>
</comment>
<reference evidence="12 13" key="1">
    <citation type="submission" date="2023-08" db="EMBL/GenBank/DDBJ databases">
        <title>genomic of DY56.</title>
        <authorList>
            <person name="Wang Y."/>
        </authorList>
    </citation>
    <scope>NUCLEOTIDE SEQUENCE [LARGE SCALE GENOMIC DNA]</scope>
    <source>
        <strain evidence="12 13">DY56-A-20</strain>
    </source>
</reference>
<evidence type="ECO:0000259" key="10">
    <source>
        <dbReference type="PROSITE" id="PS50164"/>
    </source>
</evidence>
<feature type="domain" description="GIY-YIG" evidence="10">
    <location>
        <begin position="50"/>
        <end position="128"/>
    </location>
</feature>
<dbReference type="Gene3D" id="3.30.420.340">
    <property type="entry name" value="UvrC, RNAse H endonuclease domain"/>
    <property type="match status" value="1"/>
</dbReference>
<keyword evidence="4 7" id="KW-0267">Excision nuclease</keyword>
<evidence type="ECO:0000256" key="8">
    <source>
        <dbReference type="SAM" id="MobiDB-lite"/>
    </source>
</evidence>
<keyword evidence="13" id="KW-1185">Reference proteome</keyword>
<name>A0ABT9H6T7_9SPHN</name>
<dbReference type="PROSITE" id="PS50165">
    <property type="entry name" value="UVRC"/>
    <property type="match status" value="1"/>
</dbReference>
<dbReference type="CDD" id="cd10434">
    <property type="entry name" value="GIY-YIG_UvrC_Cho"/>
    <property type="match status" value="1"/>
</dbReference>
<dbReference type="HAMAP" id="MF_00203">
    <property type="entry name" value="UvrC"/>
    <property type="match status" value="1"/>
</dbReference>
<dbReference type="PANTHER" id="PTHR30562:SF1">
    <property type="entry name" value="UVRABC SYSTEM PROTEIN C"/>
    <property type="match status" value="1"/>
</dbReference>
<dbReference type="InterPro" id="IPR003583">
    <property type="entry name" value="Hlx-hairpin-Hlx_DNA-bd_motif"/>
</dbReference>
<dbReference type="SMART" id="SM00278">
    <property type="entry name" value="HhH1"/>
    <property type="match status" value="2"/>
</dbReference>
<evidence type="ECO:0000256" key="2">
    <source>
        <dbReference type="ARBA" id="ARBA00022763"/>
    </source>
</evidence>
<dbReference type="NCBIfam" id="TIGR00194">
    <property type="entry name" value="uvrC"/>
    <property type="match status" value="1"/>
</dbReference>
<feature type="domain" description="UVR" evidence="9">
    <location>
        <begin position="238"/>
        <end position="273"/>
    </location>
</feature>
<dbReference type="RefSeq" id="WP_305929130.1">
    <property type="nucleotide sequence ID" value="NZ_JAVAIL010000001.1"/>
</dbReference>
<dbReference type="Proteomes" id="UP001235664">
    <property type="component" value="Unassembled WGS sequence"/>
</dbReference>
<evidence type="ECO:0000256" key="5">
    <source>
        <dbReference type="ARBA" id="ARBA00023204"/>
    </source>
</evidence>
<gene>
    <name evidence="7 12" type="primary">uvrC</name>
    <name evidence="12" type="ORF">Q9K01_05260</name>
</gene>
<feature type="region of interest" description="Disordered" evidence="8">
    <location>
        <begin position="483"/>
        <end position="562"/>
    </location>
</feature>
<evidence type="ECO:0000259" key="9">
    <source>
        <dbReference type="PROSITE" id="PS50151"/>
    </source>
</evidence>
<keyword evidence="5 7" id="KW-0234">DNA repair</keyword>
<keyword evidence="1 7" id="KW-0963">Cytoplasm</keyword>
<comment type="subcellular location">
    <subcellularLocation>
        <location evidence="7">Cytoplasm</location>
    </subcellularLocation>
</comment>
<sequence length="715" mass="77497">MARTPAGTPHDPRGKERFNEERATSTVAGAQPDLAAGVAAIRETVQTLKPKPGVYRMLDARGEVLYVGKARSLKARVANYTQVKNLTNRLQRMVGQTRGMEIVTTNSEAEALLLEAQFIKRFRPPFNVLLRDDKSFPFILLRADHAFPRIMKHRGARRAKGNYYGPFASAGSVNKTINALQKLFLLRSCSDSFFANRDRPCLLYQIKRCSAPCTGRIDEAGYAELVGEAKDFLGGKSSAVQGKIEQQMAKAAEALDFETAAILRDRLRAATFIQGSQAVNAAGVGDADVFALAAKGGQIGVQAFFIRGGQNWGHKAFFPKNTGEIDKDDVLADVLLQFYEEVPPPRTILTDRALPEQELIAEALAAKAGHAVAISVPQRGDRRRLMEQASRNATEALERRLAETGTKATLNRALAEFLELEEPPKRIELYDNSHIQGTKAVGAMVVATPDGFDKGQYRKFNIKTAAGNDDFAMMREVMQRRFRKLAEDESSPSPDGEGDHPQDGGGVNSALAGKTPPQDGGRANSPPAGNTPPPPAAVPLPGAAGEDRGVARKPARPPSRGHEAVWPDLVLIDGGKGQMSAVRDTLAEMGIDDVPLVAIAKGPDHGREGREVFHFPDGREKTLPVNSPLLFHLQRLRDEVHRYAIGAHRAKRSRAITASPLDEIPGIGPSRKRALLLHFGTAGKVRAAALADLTRVPGISAAVARQVYDFYHAGG</sequence>
<comment type="similarity">
    <text evidence="7">Belongs to the UvrC family.</text>
</comment>
<evidence type="ECO:0000256" key="6">
    <source>
        <dbReference type="ARBA" id="ARBA00023236"/>
    </source>
</evidence>
<dbReference type="Gene3D" id="1.10.150.20">
    <property type="entry name" value="5' to 3' exonuclease, C-terminal subdomain"/>
    <property type="match status" value="1"/>
</dbReference>
<keyword evidence="2 7" id="KW-0227">DNA damage</keyword>
<dbReference type="NCBIfam" id="NF001824">
    <property type="entry name" value="PRK00558.1-5"/>
    <property type="match status" value="1"/>
</dbReference>
<dbReference type="SUPFAM" id="SSF46600">
    <property type="entry name" value="C-terminal UvrC-binding domain of UvrB"/>
    <property type="match status" value="1"/>
</dbReference>
<dbReference type="InterPro" id="IPR036876">
    <property type="entry name" value="UVR_dom_sf"/>
</dbReference>
<evidence type="ECO:0000259" key="11">
    <source>
        <dbReference type="PROSITE" id="PS50165"/>
    </source>
</evidence>
<evidence type="ECO:0000256" key="4">
    <source>
        <dbReference type="ARBA" id="ARBA00022881"/>
    </source>
</evidence>
<dbReference type="InterPro" id="IPR001162">
    <property type="entry name" value="UvrC_RNase_H_dom"/>
</dbReference>
<dbReference type="Pfam" id="PF02151">
    <property type="entry name" value="UVR"/>
    <property type="match status" value="1"/>
</dbReference>
<accession>A0ABT9H6T7</accession>
<dbReference type="InterPro" id="IPR050066">
    <property type="entry name" value="UvrABC_protein_C"/>
</dbReference>
<evidence type="ECO:0000256" key="3">
    <source>
        <dbReference type="ARBA" id="ARBA00022769"/>
    </source>
</evidence>
<dbReference type="Gene3D" id="3.40.1440.10">
    <property type="entry name" value="GIY-YIG endonuclease"/>
    <property type="match status" value="1"/>
</dbReference>
<evidence type="ECO:0000313" key="12">
    <source>
        <dbReference type="EMBL" id="MDP4539031.1"/>
    </source>
</evidence>
<dbReference type="InterPro" id="IPR035901">
    <property type="entry name" value="GIY-YIG_endonuc_sf"/>
</dbReference>
<comment type="caution">
    <text evidence="12">The sequence shown here is derived from an EMBL/GenBank/DDBJ whole genome shotgun (WGS) entry which is preliminary data.</text>
</comment>
<comment type="function">
    <text evidence="7">The UvrABC repair system catalyzes the recognition and processing of DNA lesions. UvrC both incises the 5' and 3' sides of the lesion. The N-terminal half is responsible for the 3' incision and the C-terminal half is responsible for the 5' incision.</text>
</comment>
<dbReference type="Pfam" id="PF22920">
    <property type="entry name" value="UvrC_RNaseH"/>
    <property type="match status" value="1"/>
</dbReference>
<dbReference type="Pfam" id="PF08459">
    <property type="entry name" value="UvrC_RNaseH_dom"/>
    <property type="match status" value="1"/>
</dbReference>
<dbReference type="SUPFAM" id="SSF82771">
    <property type="entry name" value="GIY-YIG endonuclease"/>
    <property type="match status" value="1"/>
</dbReference>
<keyword evidence="6 7" id="KW-0742">SOS response</keyword>
<keyword evidence="3 7" id="KW-0228">DNA excision</keyword>
<evidence type="ECO:0000256" key="7">
    <source>
        <dbReference type="HAMAP-Rule" id="MF_00203"/>
    </source>
</evidence>
<dbReference type="PROSITE" id="PS50164">
    <property type="entry name" value="GIY_YIG"/>
    <property type="match status" value="1"/>
</dbReference>
<dbReference type="SUPFAM" id="SSF47781">
    <property type="entry name" value="RuvA domain 2-like"/>
    <property type="match status" value="1"/>
</dbReference>
<dbReference type="PROSITE" id="PS50151">
    <property type="entry name" value="UVR"/>
    <property type="match status" value="1"/>
</dbReference>
<dbReference type="InterPro" id="IPR038476">
    <property type="entry name" value="UvrC_RNase_H_dom_sf"/>
</dbReference>
<feature type="region of interest" description="Disordered" evidence="8">
    <location>
        <begin position="1"/>
        <end position="27"/>
    </location>
</feature>
<dbReference type="InterPro" id="IPR047296">
    <property type="entry name" value="GIY-YIG_UvrC_Cho"/>
</dbReference>
<dbReference type="InterPro" id="IPR001943">
    <property type="entry name" value="UVR_dom"/>
</dbReference>
<dbReference type="PANTHER" id="PTHR30562">
    <property type="entry name" value="UVRC/OXIDOREDUCTASE"/>
    <property type="match status" value="1"/>
</dbReference>